<feature type="region of interest" description="Disordered" evidence="1">
    <location>
        <begin position="16"/>
        <end position="47"/>
    </location>
</feature>
<sequence>MAAKKSCNAVYFKDKRKKEKPLSTEIQRQCEGTKDDHESQKTSTRKLEKENPIIWPSIEEGEKNKKTKLIFLFLCMA</sequence>
<gene>
    <name evidence="2" type="ORF">Celaphus_00009624</name>
</gene>
<proteinExistence type="predicted"/>
<reference evidence="2 3" key="1">
    <citation type="journal article" date="2018" name="Mol. Genet. Genomics">
        <title>The red deer Cervus elaphus genome CerEla1.0: sequencing, annotating, genes, and chromosomes.</title>
        <authorList>
            <person name="Bana N.A."/>
            <person name="Nyiri A."/>
            <person name="Nagy J."/>
            <person name="Frank K."/>
            <person name="Nagy T."/>
            <person name="Steger V."/>
            <person name="Schiller M."/>
            <person name="Lakatos P."/>
            <person name="Sugar L."/>
            <person name="Horn P."/>
            <person name="Barta E."/>
            <person name="Orosz L."/>
        </authorList>
    </citation>
    <scope>NUCLEOTIDE SEQUENCE [LARGE SCALE GENOMIC DNA]</scope>
    <source>
        <strain evidence="2">Hungarian</strain>
    </source>
</reference>
<accession>A0A212BZW2</accession>
<dbReference type="Proteomes" id="UP000242450">
    <property type="component" value="Chromosome X"/>
</dbReference>
<evidence type="ECO:0000313" key="3">
    <source>
        <dbReference type="Proteomes" id="UP000242450"/>
    </source>
</evidence>
<dbReference type="AlphaFoldDB" id="A0A212BZW2"/>
<feature type="compositionally biased region" description="Basic and acidic residues" evidence="1">
    <location>
        <begin position="31"/>
        <end position="47"/>
    </location>
</feature>
<dbReference type="OrthoDB" id="10431709at2759"/>
<name>A0A212BZW2_CEREH</name>
<evidence type="ECO:0000313" key="2">
    <source>
        <dbReference type="EMBL" id="OWJ99284.1"/>
    </source>
</evidence>
<comment type="caution">
    <text evidence="2">The sequence shown here is derived from an EMBL/GenBank/DDBJ whole genome shotgun (WGS) entry which is preliminary data.</text>
</comment>
<evidence type="ECO:0000256" key="1">
    <source>
        <dbReference type="SAM" id="MobiDB-lite"/>
    </source>
</evidence>
<organism evidence="2 3">
    <name type="scientific">Cervus elaphus hippelaphus</name>
    <name type="common">European red deer</name>
    <dbReference type="NCBI Taxonomy" id="46360"/>
    <lineage>
        <taxon>Eukaryota</taxon>
        <taxon>Metazoa</taxon>
        <taxon>Chordata</taxon>
        <taxon>Craniata</taxon>
        <taxon>Vertebrata</taxon>
        <taxon>Euteleostomi</taxon>
        <taxon>Mammalia</taxon>
        <taxon>Eutheria</taxon>
        <taxon>Laurasiatheria</taxon>
        <taxon>Artiodactyla</taxon>
        <taxon>Ruminantia</taxon>
        <taxon>Pecora</taxon>
        <taxon>Cervidae</taxon>
        <taxon>Cervinae</taxon>
        <taxon>Cervus</taxon>
    </lineage>
</organism>
<protein>
    <submittedName>
        <fullName evidence="2">Uncharacterized protein</fullName>
    </submittedName>
</protein>
<dbReference type="EMBL" id="MKHE01000034">
    <property type="protein sequence ID" value="OWJ99284.1"/>
    <property type="molecule type" value="Genomic_DNA"/>
</dbReference>
<keyword evidence="3" id="KW-1185">Reference proteome</keyword>